<sequence>MRARRGVAVTYLLDVNVLIALTHPGHVHHNAAHAWMDTVGAWATTPITESGFVRLLMNPRIAGREVTGAEAIELLRGVRGRDGHSFIGDESSLADAAIGLDMLVGTKQVTDLHLVNLAKINELVFATFDGRIVQWLSAEERAGVEVIAAV</sequence>
<keyword evidence="2 6" id="KW-0540">Nuclease</keyword>
<comment type="function">
    <text evidence="6">Toxic component of a toxin-antitoxin (TA) system. An RNase.</text>
</comment>
<keyword evidence="5 6" id="KW-0460">Magnesium</keyword>
<dbReference type="InterPro" id="IPR029060">
    <property type="entry name" value="PIN-like_dom_sf"/>
</dbReference>
<accession>A0A516Q0Q9</accession>
<evidence type="ECO:0000256" key="3">
    <source>
        <dbReference type="ARBA" id="ARBA00022723"/>
    </source>
</evidence>
<dbReference type="HAMAP" id="MF_00265">
    <property type="entry name" value="VapC_Nob1"/>
    <property type="match status" value="1"/>
</dbReference>
<keyword evidence="1 6" id="KW-1277">Toxin-antitoxin system</keyword>
<dbReference type="GO" id="GO:0000287">
    <property type="term" value="F:magnesium ion binding"/>
    <property type="evidence" value="ECO:0007669"/>
    <property type="project" value="UniProtKB-UniRule"/>
</dbReference>
<evidence type="ECO:0000313" key="8">
    <source>
        <dbReference type="EMBL" id="QDP96962.1"/>
    </source>
</evidence>
<dbReference type="Proteomes" id="UP000319263">
    <property type="component" value="Chromosome"/>
</dbReference>
<dbReference type="GO" id="GO:0016788">
    <property type="term" value="F:hydrolase activity, acting on ester bonds"/>
    <property type="evidence" value="ECO:0007669"/>
    <property type="project" value="InterPro"/>
</dbReference>
<keyword evidence="9" id="KW-1185">Reference proteome</keyword>
<dbReference type="InterPro" id="IPR002716">
    <property type="entry name" value="PIN_dom"/>
</dbReference>
<evidence type="ECO:0000256" key="5">
    <source>
        <dbReference type="ARBA" id="ARBA00022842"/>
    </source>
</evidence>
<feature type="binding site" evidence="6">
    <location>
        <position position="14"/>
    </location>
    <ligand>
        <name>Mg(2+)</name>
        <dbReference type="ChEBI" id="CHEBI:18420"/>
    </ligand>
</feature>
<dbReference type="OrthoDB" id="196567at2"/>
<reference evidence="8 9" key="1">
    <citation type="submission" date="2019-07" db="EMBL/GenBank/DDBJ databases">
        <title>Microlunatus dokdonensis sp. nov. isolated from the rhizospheric soil of the wild plant Elymus tsukushiensis.</title>
        <authorList>
            <person name="Ghim S.-Y."/>
            <person name="Hwang Y.-J."/>
            <person name="Son J.-S."/>
            <person name="Shin J.-H."/>
        </authorList>
    </citation>
    <scope>NUCLEOTIDE SEQUENCE [LARGE SCALE GENOMIC DNA]</scope>
    <source>
        <strain evidence="8 9">KUDC0627</strain>
    </source>
</reference>
<dbReference type="EMBL" id="CP041692">
    <property type="protein sequence ID" value="QDP96962.1"/>
    <property type="molecule type" value="Genomic_DNA"/>
</dbReference>
<organism evidence="8 9">
    <name type="scientific">Microlunatus elymi</name>
    <dbReference type="NCBI Taxonomy" id="2596828"/>
    <lineage>
        <taxon>Bacteria</taxon>
        <taxon>Bacillati</taxon>
        <taxon>Actinomycetota</taxon>
        <taxon>Actinomycetes</taxon>
        <taxon>Propionibacteriales</taxon>
        <taxon>Propionibacteriaceae</taxon>
        <taxon>Microlunatus</taxon>
    </lineage>
</organism>
<keyword evidence="6" id="KW-0800">Toxin</keyword>
<dbReference type="NCBIfam" id="TIGR00028">
    <property type="entry name" value="Mtu_PIN_fam"/>
    <property type="match status" value="1"/>
</dbReference>
<dbReference type="InterPro" id="IPR006226">
    <property type="entry name" value="Mtu_PIN"/>
</dbReference>
<dbReference type="GO" id="GO:0090729">
    <property type="term" value="F:toxin activity"/>
    <property type="evidence" value="ECO:0007669"/>
    <property type="project" value="UniProtKB-KW"/>
</dbReference>
<dbReference type="Pfam" id="PF01850">
    <property type="entry name" value="PIN"/>
    <property type="match status" value="1"/>
</dbReference>
<proteinExistence type="inferred from homology"/>
<evidence type="ECO:0000259" key="7">
    <source>
        <dbReference type="Pfam" id="PF01850"/>
    </source>
</evidence>
<dbReference type="EC" id="3.1.-.-" evidence="6"/>
<protein>
    <recommendedName>
        <fullName evidence="6">Ribonuclease VapC</fullName>
        <shortName evidence="6">RNase VapC</shortName>
        <ecNumber evidence="6">3.1.-.-</ecNumber>
    </recommendedName>
    <alternativeName>
        <fullName evidence="6">Toxin VapC</fullName>
    </alternativeName>
</protein>
<evidence type="ECO:0000256" key="1">
    <source>
        <dbReference type="ARBA" id="ARBA00022649"/>
    </source>
</evidence>
<dbReference type="AlphaFoldDB" id="A0A516Q0Q9"/>
<evidence type="ECO:0000256" key="2">
    <source>
        <dbReference type="ARBA" id="ARBA00022722"/>
    </source>
</evidence>
<comment type="cofactor">
    <cofactor evidence="6">
        <name>Mg(2+)</name>
        <dbReference type="ChEBI" id="CHEBI:18420"/>
    </cofactor>
</comment>
<evidence type="ECO:0000313" key="9">
    <source>
        <dbReference type="Proteomes" id="UP000319263"/>
    </source>
</evidence>
<evidence type="ECO:0000256" key="4">
    <source>
        <dbReference type="ARBA" id="ARBA00022801"/>
    </source>
</evidence>
<comment type="similarity">
    <text evidence="6">Belongs to the PINc/VapC protein family.</text>
</comment>
<dbReference type="GO" id="GO:0004540">
    <property type="term" value="F:RNA nuclease activity"/>
    <property type="evidence" value="ECO:0007669"/>
    <property type="project" value="InterPro"/>
</dbReference>
<dbReference type="InterPro" id="IPR022907">
    <property type="entry name" value="VapC_family"/>
</dbReference>
<gene>
    <name evidence="6" type="primary">vapC</name>
    <name evidence="8" type="ORF">FOE78_14470</name>
</gene>
<feature type="domain" description="PIN" evidence="7">
    <location>
        <begin position="11"/>
        <end position="132"/>
    </location>
</feature>
<dbReference type="KEGG" id="mik:FOE78_14470"/>
<dbReference type="GO" id="GO:0045926">
    <property type="term" value="P:negative regulation of growth"/>
    <property type="evidence" value="ECO:0007669"/>
    <property type="project" value="UniProtKB-ARBA"/>
</dbReference>
<name>A0A516Q0Q9_9ACTN</name>
<dbReference type="SUPFAM" id="SSF88723">
    <property type="entry name" value="PIN domain-like"/>
    <property type="match status" value="1"/>
</dbReference>
<keyword evidence="4 6" id="KW-0378">Hydrolase</keyword>
<feature type="binding site" evidence="6">
    <location>
        <position position="111"/>
    </location>
    <ligand>
        <name>Mg(2+)</name>
        <dbReference type="ChEBI" id="CHEBI:18420"/>
    </ligand>
</feature>
<keyword evidence="3 6" id="KW-0479">Metal-binding</keyword>
<evidence type="ECO:0000256" key="6">
    <source>
        <dbReference type="HAMAP-Rule" id="MF_00265"/>
    </source>
</evidence>